<reference evidence="12 13" key="2">
    <citation type="submission" date="2016-03" db="EMBL/GenBank/DDBJ databases">
        <title>New uncultured bacterium of the family Gallionellaceae from acid mine drainage: description and reconstruction of genome based on metagenomic analysis of microbial community.</title>
        <authorList>
            <person name="Kadnikov V."/>
            <person name="Ivasenko D."/>
            <person name="Beletsky A."/>
            <person name="Mardanov A."/>
            <person name="Danilova E."/>
            <person name="Pimenov N."/>
            <person name="Karnachuk O."/>
            <person name="Ravin N."/>
        </authorList>
    </citation>
    <scope>NUCLEOTIDE SEQUENCE [LARGE SCALE GENOMIC DNA]</scope>
    <source>
        <strain evidence="12">ShG14-8</strain>
    </source>
</reference>
<dbReference type="Gene3D" id="3.40.1170.10">
    <property type="entry name" value="DNA repair protein MutS, domain I"/>
    <property type="match status" value="1"/>
</dbReference>
<dbReference type="InterPro" id="IPR007696">
    <property type="entry name" value="DNA_mismatch_repair_MutS_core"/>
</dbReference>
<evidence type="ECO:0000313" key="13">
    <source>
        <dbReference type="Proteomes" id="UP000070578"/>
    </source>
</evidence>
<organism evidence="12 13">
    <name type="scientific">Candidatus Gallionella acididurans</name>
    <dbReference type="NCBI Taxonomy" id="1796491"/>
    <lineage>
        <taxon>Bacteria</taxon>
        <taxon>Pseudomonadati</taxon>
        <taxon>Pseudomonadota</taxon>
        <taxon>Betaproteobacteria</taxon>
        <taxon>Nitrosomonadales</taxon>
        <taxon>Gallionellaceae</taxon>
        <taxon>Gallionella</taxon>
    </lineage>
</organism>
<dbReference type="FunFam" id="3.40.50.300:FF:000870">
    <property type="entry name" value="MutS protein homolog 4"/>
    <property type="match status" value="1"/>
</dbReference>
<dbReference type="GO" id="GO:0006298">
    <property type="term" value="P:mismatch repair"/>
    <property type="evidence" value="ECO:0007669"/>
    <property type="project" value="UniProtKB-UniRule"/>
</dbReference>
<dbReference type="PIRSF" id="PIRSF037677">
    <property type="entry name" value="DNA_mis_repair_Msh6"/>
    <property type="match status" value="1"/>
</dbReference>
<keyword evidence="5 9" id="KW-0067">ATP-binding</keyword>
<dbReference type="PROSITE" id="PS00486">
    <property type="entry name" value="DNA_MISMATCH_REPAIR_2"/>
    <property type="match status" value="1"/>
</dbReference>
<evidence type="ECO:0000256" key="8">
    <source>
        <dbReference type="ARBA" id="ARBA00024647"/>
    </source>
</evidence>
<comment type="function">
    <text evidence="8 9">This protein is involved in the repair of mismatches in DNA. It is possible that it carries out the mismatch recognition step. This protein has a weak ATPase activity.</text>
</comment>
<dbReference type="SMART" id="SM00533">
    <property type="entry name" value="MUTSd"/>
    <property type="match status" value="1"/>
</dbReference>
<dbReference type="Pfam" id="PF01624">
    <property type="entry name" value="MutS_I"/>
    <property type="match status" value="1"/>
</dbReference>
<feature type="domain" description="DNA mismatch repair proteins mutS family" evidence="11">
    <location>
        <begin position="687"/>
        <end position="703"/>
    </location>
</feature>
<dbReference type="GO" id="GO:0030983">
    <property type="term" value="F:mismatched DNA binding"/>
    <property type="evidence" value="ECO:0007669"/>
    <property type="project" value="InterPro"/>
</dbReference>
<dbReference type="Gene3D" id="6.10.140.430">
    <property type="match status" value="1"/>
</dbReference>
<gene>
    <name evidence="9" type="primary">mutS</name>
    <name evidence="12" type="ORF">AWT59_1185</name>
</gene>
<evidence type="ECO:0000256" key="7">
    <source>
        <dbReference type="ARBA" id="ARBA00023204"/>
    </source>
</evidence>
<dbReference type="InterPro" id="IPR000432">
    <property type="entry name" value="DNA_mismatch_repair_MutS_C"/>
</dbReference>
<evidence type="ECO:0000313" key="12">
    <source>
        <dbReference type="EMBL" id="KXS32658.1"/>
    </source>
</evidence>
<protein>
    <recommendedName>
        <fullName evidence="2 9">DNA mismatch repair protein MutS</fullName>
    </recommendedName>
</protein>
<evidence type="ECO:0000256" key="6">
    <source>
        <dbReference type="ARBA" id="ARBA00023125"/>
    </source>
</evidence>
<evidence type="ECO:0000256" key="10">
    <source>
        <dbReference type="RuleBase" id="RU003756"/>
    </source>
</evidence>
<dbReference type="Pfam" id="PF05192">
    <property type="entry name" value="MutS_III"/>
    <property type="match status" value="1"/>
</dbReference>
<dbReference type="Pfam" id="PF05188">
    <property type="entry name" value="MutS_II"/>
    <property type="match status" value="1"/>
</dbReference>
<dbReference type="AlphaFoldDB" id="A0A139BUS2"/>
<dbReference type="Pfam" id="PF00488">
    <property type="entry name" value="MutS_V"/>
    <property type="match status" value="1"/>
</dbReference>
<dbReference type="SUPFAM" id="SSF52540">
    <property type="entry name" value="P-loop containing nucleoside triphosphate hydrolases"/>
    <property type="match status" value="1"/>
</dbReference>
<keyword evidence="6 9" id="KW-0238">DNA-binding</keyword>
<accession>A0A139BUS2</accession>
<dbReference type="PATRIC" id="fig|1796491.3.peg.1295"/>
<dbReference type="Proteomes" id="UP000070578">
    <property type="component" value="Unassembled WGS sequence"/>
</dbReference>
<dbReference type="InterPro" id="IPR036187">
    <property type="entry name" value="DNA_mismatch_repair_MutS_sf"/>
</dbReference>
<dbReference type="InterPro" id="IPR007860">
    <property type="entry name" value="DNA_mmatch_repair_MutS_con_dom"/>
</dbReference>
<keyword evidence="7 9" id="KW-0234">DNA repair</keyword>
<dbReference type="Gene3D" id="1.10.1420.10">
    <property type="match status" value="2"/>
</dbReference>
<sequence>MNMRDITPNHTPMMQQYLRIKAEHPDMLLFYRMGDFYELFHDDAVRAAKLLDITLTQRGASNGTPIRMAGVPYHAAEQYLARLVKLGESVAICEQIGDPATGKGPVERKVVRIVTPGTLTDSALLEEKRDSLLLAVHQRDSKLGLAWLNLASGQFFVSETAAENLPAELERLQPSEILHAENAAAPQNNAPKKSLPDWHFELETARRALCQQFATLDLAGFGCEDFSVGLEAAGALLGYARLTQGQSIAHIRSMQVYSADRYVRMDAATRRNLEITQTLRGEPAPTLLSLLDTCATNMGSRLLHNWLHHPLRDRTMLDARLDAVNNLGELHLKVHEQLKPSVDVERITARIALRSARPRDLSGLRDTLAQLPQLHAALSACGSPLVNTLTDALQADAQLVSILKDSLRAEPSSVLREGGVIADGHDAELDELRGIQTNCGDFLLALESRERARSGIATLKVEYNRVHGFYIEVTHAQSANVPDDYRRRQTLKNAERYITPELKTFEDKALSANERALAREKFLYEQLLDQLAPFIPQLQRIASAIAELDVLATFAERAATLNLSAPKFSGDARISIIQGRHPVVEAQIKNQSGQFTPNDTALNEARRMLLITGPNMGGKSTYMRQVALIALLAHVGCFVPAQEAALGEIDQIFTRIGASDDLASGRSTFMVEMTEAANILHNATEKSLVLVDEIGRGTSTFDGLALAYAIARHLLEKNRSYTLFATHYFELTRLADEFPQLSNVHLAAIEHQHSIVFLHSVNEGAASQSYGLQVAALAGVPNDVIRTAKKQLLKLEQNSAAQNPQGDLFDKKPEIPEPEEHPLLAALREVQPDELSPKEALERLYQLKKLV</sequence>
<evidence type="ECO:0000259" key="11">
    <source>
        <dbReference type="PROSITE" id="PS00486"/>
    </source>
</evidence>
<dbReference type="PANTHER" id="PTHR11361">
    <property type="entry name" value="DNA MISMATCH REPAIR PROTEIN MUTS FAMILY MEMBER"/>
    <property type="match status" value="1"/>
</dbReference>
<dbReference type="HAMAP" id="MF_00096">
    <property type="entry name" value="MutS"/>
    <property type="match status" value="1"/>
</dbReference>
<name>A0A139BUS2_9PROT</name>
<dbReference type="SUPFAM" id="SSF48334">
    <property type="entry name" value="DNA repair protein MutS, domain III"/>
    <property type="match status" value="1"/>
</dbReference>
<dbReference type="FunFam" id="1.10.1420.10:FF:000001">
    <property type="entry name" value="DNA mismatch repair protein MutS"/>
    <property type="match status" value="1"/>
</dbReference>
<dbReference type="EMBL" id="LSLI01000022">
    <property type="protein sequence ID" value="KXS32658.1"/>
    <property type="molecule type" value="Genomic_DNA"/>
</dbReference>
<dbReference type="SUPFAM" id="SSF55271">
    <property type="entry name" value="DNA repair protein MutS, domain I"/>
    <property type="match status" value="1"/>
</dbReference>
<dbReference type="GO" id="GO:0003684">
    <property type="term" value="F:damaged DNA binding"/>
    <property type="evidence" value="ECO:0007669"/>
    <property type="project" value="UniProtKB-UniRule"/>
</dbReference>
<dbReference type="InterPro" id="IPR027417">
    <property type="entry name" value="P-loop_NTPase"/>
</dbReference>
<dbReference type="InterPro" id="IPR017261">
    <property type="entry name" value="DNA_mismatch_repair_MutS/MSH"/>
</dbReference>
<evidence type="ECO:0000256" key="4">
    <source>
        <dbReference type="ARBA" id="ARBA00022763"/>
    </source>
</evidence>
<evidence type="ECO:0000256" key="2">
    <source>
        <dbReference type="ARBA" id="ARBA00021982"/>
    </source>
</evidence>
<evidence type="ECO:0000256" key="1">
    <source>
        <dbReference type="ARBA" id="ARBA00006271"/>
    </source>
</evidence>
<reference evidence="12 13" key="1">
    <citation type="submission" date="2016-02" db="EMBL/GenBank/DDBJ databases">
        <authorList>
            <person name="Wen L."/>
            <person name="He K."/>
            <person name="Yang H."/>
        </authorList>
    </citation>
    <scope>NUCLEOTIDE SEQUENCE [LARGE SCALE GENOMIC DNA]</scope>
    <source>
        <strain evidence="12">ShG14-8</strain>
    </source>
</reference>
<dbReference type="SUPFAM" id="SSF53150">
    <property type="entry name" value="DNA repair protein MutS, domain II"/>
    <property type="match status" value="1"/>
</dbReference>
<comment type="caution">
    <text evidence="12">The sequence shown here is derived from an EMBL/GenBank/DDBJ whole genome shotgun (WGS) entry which is preliminary data.</text>
</comment>
<evidence type="ECO:0000256" key="3">
    <source>
        <dbReference type="ARBA" id="ARBA00022741"/>
    </source>
</evidence>
<dbReference type="InterPro" id="IPR036678">
    <property type="entry name" value="MutS_con_dom_sf"/>
</dbReference>
<dbReference type="GO" id="GO:0140664">
    <property type="term" value="F:ATP-dependent DNA damage sensor activity"/>
    <property type="evidence" value="ECO:0007669"/>
    <property type="project" value="InterPro"/>
</dbReference>
<dbReference type="GO" id="GO:0005829">
    <property type="term" value="C:cytosol"/>
    <property type="evidence" value="ECO:0007669"/>
    <property type="project" value="TreeGrafter"/>
</dbReference>
<dbReference type="SMART" id="SM00534">
    <property type="entry name" value="MUTSac"/>
    <property type="match status" value="1"/>
</dbReference>
<evidence type="ECO:0000256" key="5">
    <source>
        <dbReference type="ARBA" id="ARBA00022840"/>
    </source>
</evidence>
<dbReference type="InterPro" id="IPR045076">
    <property type="entry name" value="MutS"/>
</dbReference>
<dbReference type="PANTHER" id="PTHR11361:SF34">
    <property type="entry name" value="DNA MISMATCH REPAIR PROTEIN MSH1, MITOCHONDRIAL"/>
    <property type="match status" value="1"/>
</dbReference>
<dbReference type="NCBIfam" id="NF003810">
    <property type="entry name" value="PRK05399.1"/>
    <property type="match status" value="1"/>
</dbReference>
<dbReference type="CDD" id="cd03284">
    <property type="entry name" value="ABC_MutS1"/>
    <property type="match status" value="1"/>
</dbReference>
<comment type="similarity">
    <text evidence="1 9 10">Belongs to the DNA mismatch repair MutS family.</text>
</comment>
<dbReference type="NCBIfam" id="TIGR01070">
    <property type="entry name" value="mutS1"/>
    <property type="match status" value="1"/>
</dbReference>
<dbReference type="GO" id="GO:0005524">
    <property type="term" value="F:ATP binding"/>
    <property type="evidence" value="ECO:0007669"/>
    <property type="project" value="UniProtKB-UniRule"/>
</dbReference>
<dbReference type="InterPro" id="IPR007861">
    <property type="entry name" value="DNA_mismatch_repair_MutS_clamp"/>
</dbReference>
<keyword evidence="3 9" id="KW-0547">Nucleotide-binding</keyword>
<proteinExistence type="inferred from homology"/>
<dbReference type="Gene3D" id="3.40.50.300">
    <property type="entry name" value="P-loop containing nucleotide triphosphate hydrolases"/>
    <property type="match status" value="1"/>
</dbReference>
<dbReference type="InterPro" id="IPR016151">
    <property type="entry name" value="DNA_mismatch_repair_MutS_N"/>
</dbReference>
<evidence type="ECO:0000256" key="9">
    <source>
        <dbReference type="HAMAP-Rule" id="MF_00096"/>
    </source>
</evidence>
<feature type="binding site" evidence="9">
    <location>
        <begin position="613"/>
        <end position="620"/>
    </location>
    <ligand>
        <name>ATP</name>
        <dbReference type="ChEBI" id="CHEBI:30616"/>
    </ligand>
</feature>
<keyword evidence="4 9" id="KW-0227">DNA damage</keyword>
<dbReference type="InterPro" id="IPR005748">
    <property type="entry name" value="DNA_mismatch_repair_MutS"/>
</dbReference>
<dbReference type="Gene3D" id="3.30.420.110">
    <property type="entry name" value="MutS, connector domain"/>
    <property type="match status" value="1"/>
</dbReference>
<dbReference type="Pfam" id="PF05190">
    <property type="entry name" value="MutS_IV"/>
    <property type="match status" value="1"/>
</dbReference>
<dbReference type="InterPro" id="IPR007695">
    <property type="entry name" value="DNA_mismatch_repair_MutS-lik_N"/>
</dbReference>
<dbReference type="FunFam" id="3.40.1170.10:FF:000001">
    <property type="entry name" value="DNA mismatch repair protein MutS"/>
    <property type="match status" value="1"/>
</dbReference>